<feature type="transmembrane region" description="Helical" evidence="5">
    <location>
        <begin position="51"/>
        <end position="75"/>
    </location>
</feature>
<sequence length="176" mass="19795">MATLLGESSKPQQKEPGIIDDFIQWMLLVGFIGTMGVLIGLMVYRHETPTNYFLLGLFTIFESYSVGVLVTFYQVHSVIEAAILTLGVTLALTVLFAALWILLLALFLQMLFPSELMDKAISVGGALLFSLFIIFDTHMLMHKLSPEEYILAAINLYLDILNLFIYILRLVGDRKN</sequence>
<keyword evidence="7" id="KW-1185">Reference proteome</keyword>
<accession>A0ABQ9E955</accession>
<evidence type="ECO:0000256" key="4">
    <source>
        <dbReference type="ARBA" id="ARBA00023136"/>
    </source>
</evidence>
<dbReference type="InterPro" id="IPR006214">
    <property type="entry name" value="Bax_inhibitor_1-related"/>
</dbReference>
<feature type="transmembrane region" description="Helical" evidence="5">
    <location>
        <begin position="81"/>
        <end position="108"/>
    </location>
</feature>
<keyword evidence="2 5" id="KW-0812">Transmembrane</keyword>
<dbReference type="EMBL" id="JARBDR010000918">
    <property type="protein sequence ID" value="KAJ8301869.1"/>
    <property type="molecule type" value="Genomic_DNA"/>
</dbReference>
<evidence type="ECO:0000256" key="5">
    <source>
        <dbReference type="RuleBase" id="RU004379"/>
    </source>
</evidence>
<keyword evidence="4 5" id="KW-0472">Membrane</keyword>
<comment type="similarity">
    <text evidence="5">Belongs to the BI1 family.</text>
</comment>
<evidence type="ECO:0000313" key="6">
    <source>
        <dbReference type="EMBL" id="KAJ8301869.1"/>
    </source>
</evidence>
<organism evidence="6 7">
    <name type="scientific">Tegillarca granosa</name>
    <name type="common">Malaysian cockle</name>
    <name type="synonym">Anadara granosa</name>
    <dbReference type="NCBI Taxonomy" id="220873"/>
    <lineage>
        <taxon>Eukaryota</taxon>
        <taxon>Metazoa</taxon>
        <taxon>Spiralia</taxon>
        <taxon>Lophotrochozoa</taxon>
        <taxon>Mollusca</taxon>
        <taxon>Bivalvia</taxon>
        <taxon>Autobranchia</taxon>
        <taxon>Pteriomorphia</taxon>
        <taxon>Arcoida</taxon>
        <taxon>Arcoidea</taxon>
        <taxon>Arcidae</taxon>
        <taxon>Tegillarca</taxon>
    </lineage>
</organism>
<comment type="subcellular location">
    <subcellularLocation>
        <location evidence="1">Membrane</location>
        <topology evidence="1">Multi-pass membrane protein</topology>
    </subcellularLocation>
</comment>
<feature type="transmembrane region" description="Helical" evidence="5">
    <location>
        <begin position="120"/>
        <end position="137"/>
    </location>
</feature>
<evidence type="ECO:0000256" key="3">
    <source>
        <dbReference type="ARBA" id="ARBA00022989"/>
    </source>
</evidence>
<evidence type="ECO:0000256" key="2">
    <source>
        <dbReference type="ARBA" id="ARBA00022692"/>
    </source>
</evidence>
<name>A0ABQ9E955_TEGGR</name>
<proteinExistence type="inferred from homology"/>
<evidence type="ECO:0000313" key="7">
    <source>
        <dbReference type="Proteomes" id="UP001217089"/>
    </source>
</evidence>
<dbReference type="Proteomes" id="UP001217089">
    <property type="component" value="Unassembled WGS sequence"/>
</dbReference>
<comment type="caution">
    <text evidence="6">The sequence shown here is derived from an EMBL/GenBank/DDBJ whole genome shotgun (WGS) entry which is preliminary data.</text>
</comment>
<evidence type="ECO:0008006" key="8">
    <source>
        <dbReference type="Google" id="ProtNLM"/>
    </source>
</evidence>
<evidence type="ECO:0000256" key="1">
    <source>
        <dbReference type="ARBA" id="ARBA00004141"/>
    </source>
</evidence>
<keyword evidence="3 5" id="KW-1133">Transmembrane helix</keyword>
<feature type="transmembrane region" description="Helical" evidence="5">
    <location>
        <begin position="149"/>
        <end position="171"/>
    </location>
</feature>
<dbReference type="PANTHER" id="PTHR23291">
    <property type="entry name" value="BAX INHIBITOR-RELATED"/>
    <property type="match status" value="1"/>
</dbReference>
<feature type="transmembrane region" description="Helical" evidence="5">
    <location>
        <begin position="22"/>
        <end position="44"/>
    </location>
</feature>
<reference evidence="6 7" key="1">
    <citation type="submission" date="2022-12" db="EMBL/GenBank/DDBJ databases">
        <title>Chromosome-level genome of Tegillarca granosa.</title>
        <authorList>
            <person name="Kim J."/>
        </authorList>
    </citation>
    <scope>NUCLEOTIDE SEQUENCE [LARGE SCALE GENOMIC DNA]</scope>
    <source>
        <strain evidence="6">Teg-2019</strain>
        <tissue evidence="6">Adductor muscle</tissue>
    </source>
</reference>
<dbReference type="Pfam" id="PF01027">
    <property type="entry name" value="Bax1-I"/>
    <property type="match status" value="1"/>
</dbReference>
<gene>
    <name evidence="6" type="ORF">KUTeg_020856</name>
</gene>
<protein>
    <recommendedName>
        <fullName evidence="8">Protein lifeguard 4</fullName>
    </recommendedName>
</protein>
<dbReference type="PANTHER" id="PTHR23291:SF50">
    <property type="entry name" value="PROTEIN LIFEGUARD 4"/>
    <property type="match status" value="1"/>
</dbReference>